<keyword evidence="3" id="KW-1185">Reference proteome</keyword>
<dbReference type="RefSeq" id="WP_086437346.1">
    <property type="nucleotide sequence ID" value="NZ_FXWG01000002.1"/>
</dbReference>
<dbReference type="PROSITE" id="PS50076">
    <property type="entry name" value="DNAJ_2"/>
    <property type="match status" value="1"/>
</dbReference>
<dbReference type="EMBL" id="FXWG01000002">
    <property type="protein sequence ID" value="SMQ69205.1"/>
    <property type="molecule type" value="Genomic_DNA"/>
</dbReference>
<evidence type="ECO:0000313" key="3">
    <source>
        <dbReference type="Proteomes" id="UP000194420"/>
    </source>
</evidence>
<dbReference type="InterPro" id="IPR036869">
    <property type="entry name" value="J_dom_sf"/>
</dbReference>
<proteinExistence type="predicted"/>
<sequence>MLRLLVIAAIACLAIKLVFGKWPWEYLRGQSTRSQALFRARKLLGVRQGASHGEIVDAHKRLIAMIHPDRGGTNEQVHEANAARDLLLDELPDSLSDNSHRDG</sequence>
<evidence type="ECO:0000259" key="1">
    <source>
        <dbReference type="PROSITE" id="PS50076"/>
    </source>
</evidence>
<accession>A0A1Y6F2V7</accession>
<dbReference type="AlphaFoldDB" id="A0A1Y6F2V7"/>
<dbReference type="CDD" id="cd06257">
    <property type="entry name" value="DnaJ"/>
    <property type="match status" value="1"/>
</dbReference>
<dbReference type="InterPro" id="IPR001623">
    <property type="entry name" value="DnaJ_domain"/>
</dbReference>
<feature type="domain" description="J" evidence="1">
    <location>
        <begin position="39"/>
        <end position="103"/>
    </location>
</feature>
<dbReference type="OrthoDB" id="9811070at2"/>
<dbReference type="SUPFAM" id="SSF46565">
    <property type="entry name" value="Chaperone J-domain"/>
    <property type="match status" value="1"/>
</dbReference>
<protein>
    <recommendedName>
        <fullName evidence="1">J domain-containing protein</fullName>
    </recommendedName>
</protein>
<organism evidence="2 3">
    <name type="scientific">Altererythrobacter xiamenensis</name>
    <dbReference type="NCBI Taxonomy" id="1316679"/>
    <lineage>
        <taxon>Bacteria</taxon>
        <taxon>Pseudomonadati</taxon>
        <taxon>Pseudomonadota</taxon>
        <taxon>Alphaproteobacteria</taxon>
        <taxon>Sphingomonadales</taxon>
        <taxon>Erythrobacteraceae</taxon>
        <taxon>Altererythrobacter</taxon>
    </lineage>
</organism>
<dbReference type="Proteomes" id="UP000194420">
    <property type="component" value="Unassembled WGS sequence"/>
</dbReference>
<gene>
    <name evidence="2" type="ORF">SAMN06297468_1429</name>
</gene>
<name>A0A1Y6F2V7_9SPHN</name>
<dbReference type="Gene3D" id="1.10.287.110">
    <property type="entry name" value="DnaJ domain"/>
    <property type="match status" value="1"/>
</dbReference>
<reference evidence="3" key="1">
    <citation type="submission" date="2017-04" db="EMBL/GenBank/DDBJ databases">
        <authorList>
            <person name="Varghese N."/>
            <person name="Submissions S."/>
        </authorList>
    </citation>
    <scope>NUCLEOTIDE SEQUENCE [LARGE SCALE GENOMIC DNA]</scope>
</reference>
<evidence type="ECO:0000313" key="2">
    <source>
        <dbReference type="EMBL" id="SMQ69205.1"/>
    </source>
</evidence>
<dbReference type="SMART" id="SM00271">
    <property type="entry name" value="DnaJ"/>
    <property type="match status" value="1"/>
</dbReference>